<evidence type="ECO:0000256" key="8">
    <source>
        <dbReference type="SAM" id="MobiDB-lite"/>
    </source>
</evidence>
<gene>
    <name evidence="11" type="ORF">ALC53_13181</name>
</gene>
<feature type="compositionally biased region" description="Basic and acidic residues" evidence="8">
    <location>
        <begin position="1"/>
        <end position="18"/>
    </location>
</feature>
<evidence type="ECO:0000313" key="12">
    <source>
        <dbReference type="Proteomes" id="UP000078540"/>
    </source>
</evidence>
<evidence type="ECO:0000259" key="10">
    <source>
        <dbReference type="PROSITE" id="PS50933"/>
    </source>
</evidence>
<dbReference type="STRING" id="520822.A0A151HYM8"/>
<dbReference type="GO" id="GO:0005615">
    <property type="term" value="C:extracellular space"/>
    <property type="evidence" value="ECO:0007669"/>
    <property type="project" value="TreeGrafter"/>
</dbReference>
<feature type="compositionally biased region" description="Basic residues" evidence="8">
    <location>
        <begin position="1000"/>
        <end position="1013"/>
    </location>
</feature>
<comment type="similarity">
    <text evidence="2 7">Belongs to the chordin family.</text>
</comment>
<dbReference type="GO" id="GO:0036122">
    <property type="term" value="F:BMP binding"/>
    <property type="evidence" value="ECO:0007669"/>
    <property type="project" value="TreeGrafter"/>
</dbReference>
<feature type="domain" description="VWFC" evidence="9">
    <location>
        <begin position="911"/>
        <end position="994"/>
    </location>
</feature>
<dbReference type="PROSITE" id="PS50933">
    <property type="entry name" value="CHRD"/>
    <property type="match status" value="2"/>
</dbReference>
<dbReference type="EMBL" id="KQ976730">
    <property type="protein sequence ID" value="KYM76466.1"/>
    <property type="molecule type" value="Genomic_DNA"/>
</dbReference>
<dbReference type="GO" id="GO:0009953">
    <property type="term" value="P:dorsal/ventral pattern formation"/>
    <property type="evidence" value="ECO:0007669"/>
    <property type="project" value="TreeGrafter"/>
</dbReference>
<evidence type="ECO:0000313" key="11">
    <source>
        <dbReference type="EMBL" id="KYM76466.1"/>
    </source>
</evidence>
<dbReference type="PANTHER" id="PTHR46526">
    <property type="entry name" value="CHORDIN"/>
    <property type="match status" value="1"/>
</dbReference>
<feature type="domain" description="VWFC" evidence="9">
    <location>
        <begin position="723"/>
        <end position="786"/>
    </location>
</feature>
<feature type="region of interest" description="Disordered" evidence="8">
    <location>
        <begin position="1000"/>
        <end position="1019"/>
    </location>
</feature>
<name>A0A151HYM8_9HYME</name>
<evidence type="ECO:0000256" key="7">
    <source>
        <dbReference type="PIRNR" id="PIRNR002496"/>
    </source>
</evidence>
<dbReference type="Gene3D" id="6.20.200.20">
    <property type="match status" value="1"/>
</dbReference>
<dbReference type="GO" id="GO:0048731">
    <property type="term" value="P:system development"/>
    <property type="evidence" value="ECO:0007669"/>
    <property type="project" value="UniProtKB-ARBA"/>
</dbReference>
<comment type="subcellular location">
    <subcellularLocation>
        <location evidence="1">Secreted</location>
    </subcellularLocation>
</comment>
<dbReference type="PANTHER" id="PTHR46526:SF1">
    <property type="entry name" value="CHORDIN"/>
    <property type="match status" value="1"/>
</dbReference>
<dbReference type="Pfam" id="PF00093">
    <property type="entry name" value="VWC"/>
    <property type="match status" value="3"/>
</dbReference>
<protein>
    <submittedName>
        <fullName evidence="11">Dorsal-ventral patterning protein Sog</fullName>
    </submittedName>
</protein>
<evidence type="ECO:0000259" key="9">
    <source>
        <dbReference type="PROSITE" id="PS50184"/>
    </source>
</evidence>
<keyword evidence="12" id="KW-1185">Reference proteome</keyword>
<dbReference type="SMART" id="SM00754">
    <property type="entry name" value="CHRD"/>
    <property type="match status" value="3"/>
</dbReference>
<dbReference type="Proteomes" id="UP000078540">
    <property type="component" value="Unassembled WGS sequence"/>
</dbReference>
<dbReference type="AlphaFoldDB" id="A0A151HYM8"/>
<feature type="domain" description="CHRD" evidence="10">
    <location>
        <begin position="321"/>
        <end position="452"/>
    </location>
</feature>
<dbReference type="InterPro" id="IPR010895">
    <property type="entry name" value="CHRD"/>
</dbReference>
<feature type="region of interest" description="Disordered" evidence="8">
    <location>
        <begin position="1"/>
        <end position="24"/>
    </location>
</feature>
<reference evidence="11 12" key="1">
    <citation type="submission" date="2015-09" db="EMBL/GenBank/DDBJ databases">
        <title>Atta colombica WGS genome.</title>
        <authorList>
            <person name="Nygaard S."/>
            <person name="Hu H."/>
            <person name="Boomsma J."/>
            <person name="Zhang G."/>
        </authorList>
    </citation>
    <scope>NUCLEOTIDE SEQUENCE [LARGE SCALE GENOMIC DNA]</scope>
    <source>
        <strain evidence="11">Treedump-2</strain>
        <tissue evidence="11">Whole body</tissue>
    </source>
</reference>
<evidence type="ECO:0000256" key="4">
    <source>
        <dbReference type="ARBA" id="ARBA00022525"/>
    </source>
</evidence>
<dbReference type="InterPro" id="IPR016353">
    <property type="entry name" value="Chordin"/>
</dbReference>
<proteinExistence type="inferred from homology"/>
<organism evidence="11 12">
    <name type="scientific">Atta colombica</name>
    <dbReference type="NCBI Taxonomy" id="520822"/>
    <lineage>
        <taxon>Eukaryota</taxon>
        <taxon>Metazoa</taxon>
        <taxon>Ecdysozoa</taxon>
        <taxon>Arthropoda</taxon>
        <taxon>Hexapoda</taxon>
        <taxon>Insecta</taxon>
        <taxon>Pterygota</taxon>
        <taxon>Neoptera</taxon>
        <taxon>Endopterygota</taxon>
        <taxon>Hymenoptera</taxon>
        <taxon>Apocrita</taxon>
        <taxon>Aculeata</taxon>
        <taxon>Formicoidea</taxon>
        <taxon>Formicidae</taxon>
        <taxon>Myrmicinae</taxon>
        <taxon>Atta</taxon>
    </lineage>
</organism>
<dbReference type="GO" id="GO:0030514">
    <property type="term" value="P:negative regulation of BMP signaling pathway"/>
    <property type="evidence" value="ECO:0007669"/>
    <property type="project" value="TreeGrafter"/>
</dbReference>
<dbReference type="PIRSF" id="PIRSF002496">
    <property type="entry name" value="Chordin"/>
    <property type="match status" value="1"/>
</dbReference>
<keyword evidence="3 7" id="KW-0217">Developmental protein</keyword>
<evidence type="ECO:0000256" key="5">
    <source>
        <dbReference type="ARBA" id="ARBA00022737"/>
    </source>
</evidence>
<accession>A0A151HYM8</accession>
<keyword evidence="6" id="KW-0325">Glycoprotein</keyword>
<evidence type="ECO:0000256" key="3">
    <source>
        <dbReference type="ARBA" id="ARBA00022473"/>
    </source>
</evidence>
<dbReference type="InterPro" id="IPR001007">
    <property type="entry name" value="VWF_dom"/>
</dbReference>
<feature type="domain" description="CHRD" evidence="10">
    <location>
        <begin position="187"/>
        <end position="319"/>
    </location>
</feature>
<sequence length="1019" mass="113737">MSGRERAGKANERMSERRSVRRRYNRVRDAKGDVKLETKRVDAEMQSERKKREARYERIDVTFVNLSEKDTEMRGTARPGRRVEKRKTKECTFGKQIRELGSTWFADLGPPFGIMYCIKCECIPVQKKRRIIARVQCRNIKNECPKLTCDEPVLLPGRCCKSCPGDFNADIAQDLPAQLTSEEEERSLKHFGTLLTGRTSQSLRRDEPNPTTVYNSAYNYLATGRFTFHRKNIYYAFYLSASTPRPRSIQFVDGSGNILEEQVIDPVGGAYQNTTGKLCGVWRRVPRDYRKLLREERLHVSFLWEPSSSLTGQLSRYRALSTEQFSALLEPAMGVDRSLMSGAGATAIVSASSASAPSIHVSLVFNGLFLPNDVADVPLVVQLEHHEKDHVVLREEIIVRKPSNELNYGEVRSALSGTDLRLLTRGKLLISIMSRKDPQALRLIGMIGSRATCDMYQTLLLSETPSVASGLAWVFLDRVGALRYGVQLIGLEEESPLVTLVDEGGKRRMELEDLTPSLIGGSLANGSLDRPGPRLLQPLFNEELSVVAASHVGSMLRGRLLERPVADARDTAAPVLLRRLTKEPTYPGPVGLIWTAVDLDCSLHYELELAGFPPSSQEPRTFRLYLETMPMLAQGAPVARRLLEEFTGYSLEGSVTGLSSLELYRIESGIGFLEVTDKQVTHILKAPFKARAPFSCLPHYADNDVTSVVAYNLQPPRSDIETGACFHETRFYEEGTQWTSNSDPCSMCHCYRGLAQCDTVPCPTVSCELGKQLKQPPTGHCCPICADSMNAETNATIKNNATRGCTLAGQYHLAGSSWHPYLPPAGFDTCAVCTCDAVTLEVKCPLVQCPPLECDEKIAVRLDKKACCRQCPPSTSLSNVTTTASSDTIRLPRDQALPSTRRTAEEILSSGGCKYPFGGPYENGMEWHPRLHSHGEVKCVKCRCKDRSLCFFQNGEVRCDRKRCPRSLCNSIAHQMKRGEHVADADDCCTAQCEHRARRHHRNNHHPARRHSMTPRELS</sequence>
<keyword evidence="5" id="KW-0677">Repeat</keyword>
<dbReference type="PROSITE" id="PS01208">
    <property type="entry name" value="VWFC_1"/>
    <property type="match status" value="1"/>
</dbReference>
<evidence type="ECO:0000256" key="6">
    <source>
        <dbReference type="ARBA" id="ARBA00023180"/>
    </source>
</evidence>
<dbReference type="PROSITE" id="PS50184">
    <property type="entry name" value="VWFC_2"/>
    <property type="match status" value="2"/>
</dbReference>
<dbReference type="InterPro" id="IPR052278">
    <property type="entry name" value="Chordin-like_regulators"/>
</dbReference>
<dbReference type="SUPFAM" id="SSF57603">
    <property type="entry name" value="FnI-like domain"/>
    <property type="match status" value="3"/>
</dbReference>
<evidence type="ECO:0000256" key="1">
    <source>
        <dbReference type="ARBA" id="ARBA00004613"/>
    </source>
</evidence>
<dbReference type="SMART" id="SM00214">
    <property type="entry name" value="VWC"/>
    <property type="match status" value="4"/>
</dbReference>
<evidence type="ECO:0000256" key="2">
    <source>
        <dbReference type="ARBA" id="ARBA00007156"/>
    </source>
</evidence>
<keyword evidence="4" id="KW-0964">Secreted</keyword>